<dbReference type="EMBL" id="CM032183">
    <property type="protein sequence ID" value="KAG7095624.1"/>
    <property type="molecule type" value="Genomic_DNA"/>
</dbReference>
<dbReference type="KEGG" id="more:E1B28_006348"/>
<dbReference type="AlphaFoldDB" id="A0A9P7S562"/>
<feature type="region of interest" description="Disordered" evidence="1">
    <location>
        <begin position="1"/>
        <end position="81"/>
    </location>
</feature>
<gene>
    <name evidence="2" type="ORF">E1B28_006348</name>
</gene>
<accession>A0A9P7S562</accession>
<organism evidence="2 3">
    <name type="scientific">Marasmius oreades</name>
    <name type="common">fairy-ring Marasmius</name>
    <dbReference type="NCBI Taxonomy" id="181124"/>
    <lineage>
        <taxon>Eukaryota</taxon>
        <taxon>Fungi</taxon>
        <taxon>Dikarya</taxon>
        <taxon>Basidiomycota</taxon>
        <taxon>Agaricomycotina</taxon>
        <taxon>Agaricomycetes</taxon>
        <taxon>Agaricomycetidae</taxon>
        <taxon>Agaricales</taxon>
        <taxon>Marasmiineae</taxon>
        <taxon>Marasmiaceae</taxon>
        <taxon>Marasmius</taxon>
    </lineage>
</organism>
<dbReference type="GeneID" id="66075424"/>
<dbReference type="Proteomes" id="UP001049176">
    <property type="component" value="Chromosome 3"/>
</dbReference>
<evidence type="ECO:0008006" key="4">
    <source>
        <dbReference type="Google" id="ProtNLM"/>
    </source>
</evidence>
<evidence type="ECO:0000313" key="2">
    <source>
        <dbReference type="EMBL" id="KAG7095624.1"/>
    </source>
</evidence>
<sequence>MFRSTNSNKRHCSQAENLPPSKLSSHRFDPLRSSRRRRAGVQSKYNLEQSKRRSQKQPVRFNVSCPVTKPTPSQPTVSRPAGRANVPVVLPRALGQPSRAEVTNEALRAAFGNHYDPLVPVDFIRDNYANKGLRLLATVISVSADIPKSKLPTEIQVLVHDDSSDDLPTHMLAVYGSKKSPSTNKVDVKLYPVHAPIMTAHCTKLPPFSPSPITSSDDGVPPATNNGIPRALTLPVRNLCLPHPSSFPHICQYLYARRAEILYNAFLPYPPSKCAQAFNEAGTATPSTSTTTSESSPSSFYTQPQNVSHQLDLASDLATTYTPHRLLESVAVVHGTWMNACALGIFDDTLWTVIDGCWEVLLRALAMGAGVELEEPEESSSAQ</sequence>
<protein>
    <recommendedName>
        <fullName evidence="4">Clp1-like protein</fullName>
    </recommendedName>
</protein>
<name>A0A9P7S562_9AGAR</name>
<feature type="compositionally biased region" description="Low complexity" evidence="1">
    <location>
        <begin position="283"/>
        <end position="299"/>
    </location>
</feature>
<feature type="region of interest" description="Disordered" evidence="1">
    <location>
        <begin position="282"/>
        <end position="303"/>
    </location>
</feature>
<dbReference type="RefSeq" id="XP_043012094.1">
    <property type="nucleotide sequence ID" value="XM_043151001.1"/>
</dbReference>
<evidence type="ECO:0000256" key="1">
    <source>
        <dbReference type="SAM" id="MobiDB-lite"/>
    </source>
</evidence>
<reference evidence="2" key="1">
    <citation type="journal article" date="2021" name="Genome Biol. Evol.">
        <title>The assembled and annotated genome of the fairy-ring fungus Marasmius oreades.</title>
        <authorList>
            <person name="Hiltunen M."/>
            <person name="Ament-Velasquez S.L."/>
            <person name="Johannesson H."/>
        </authorList>
    </citation>
    <scope>NUCLEOTIDE SEQUENCE</scope>
    <source>
        <strain evidence="2">03SP1</strain>
    </source>
</reference>
<keyword evidence="3" id="KW-1185">Reference proteome</keyword>
<proteinExistence type="predicted"/>
<evidence type="ECO:0000313" key="3">
    <source>
        <dbReference type="Proteomes" id="UP001049176"/>
    </source>
</evidence>
<comment type="caution">
    <text evidence="2">The sequence shown here is derived from an EMBL/GenBank/DDBJ whole genome shotgun (WGS) entry which is preliminary data.</text>
</comment>
<dbReference type="OrthoDB" id="2570975at2759"/>